<keyword evidence="3" id="KW-1003">Cell membrane</keyword>
<organism evidence="16 17">
    <name type="scientific">Dielma fastidiosa</name>
    <dbReference type="NCBI Taxonomy" id="1034346"/>
    <lineage>
        <taxon>Bacteria</taxon>
        <taxon>Bacillati</taxon>
        <taxon>Bacillota</taxon>
        <taxon>Erysipelotrichia</taxon>
        <taxon>Erysipelotrichales</taxon>
        <taxon>Erysipelotrichaceae</taxon>
        <taxon>Dielma</taxon>
    </lineage>
</organism>
<feature type="transmembrane region" description="Helical" evidence="12">
    <location>
        <begin position="190"/>
        <end position="210"/>
    </location>
</feature>
<dbReference type="EMBL" id="QJKH01000001">
    <property type="protein sequence ID" value="PXX81452.1"/>
    <property type="molecule type" value="Genomic_DNA"/>
</dbReference>
<keyword evidence="7 12" id="KW-0812">Transmembrane</keyword>
<dbReference type="Pfam" id="PF00367">
    <property type="entry name" value="PTS_EIIB"/>
    <property type="match status" value="1"/>
</dbReference>
<dbReference type="Proteomes" id="UP000247612">
    <property type="component" value="Unassembled WGS sequence"/>
</dbReference>
<dbReference type="Proteomes" id="UP001276902">
    <property type="component" value="Unassembled WGS sequence"/>
</dbReference>
<evidence type="ECO:0000256" key="4">
    <source>
        <dbReference type="ARBA" id="ARBA00022597"/>
    </source>
</evidence>
<dbReference type="GO" id="GO:0005886">
    <property type="term" value="C:plasma membrane"/>
    <property type="evidence" value="ECO:0007669"/>
    <property type="project" value="UniProtKB-SubCell"/>
</dbReference>
<evidence type="ECO:0000256" key="3">
    <source>
        <dbReference type="ARBA" id="ARBA00022475"/>
    </source>
</evidence>
<reference evidence="15" key="2">
    <citation type="submission" date="2022-03" db="EMBL/GenBank/DDBJ databases">
        <title>First case of bacteraemia caused by Dielma fastidiosa in a patient hospitalised with diverticulitis.</title>
        <authorList>
            <person name="Forman-Ankjaer B."/>
            <person name="Hvid-Jensen F."/>
            <person name="Kobel C.M."/>
            <person name="Greve T."/>
        </authorList>
    </citation>
    <scope>NUCLEOTIDE SEQUENCE</scope>
    <source>
        <strain evidence="15">AUH_DF_2021</strain>
    </source>
</reference>
<evidence type="ECO:0000256" key="10">
    <source>
        <dbReference type="ARBA" id="ARBA00023136"/>
    </source>
</evidence>
<evidence type="ECO:0000256" key="7">
    <source>
        <dbReference type="ARBA" id="ARBA00022692"/>
    </source>
</evidence>
<dbReference type="GO" id="GO:0015771">
    <property type="term" value="P:trehalose transport"/>
    <property type="evidence" value="ECO:0007669"/>
    <property type="project" value="TreeGrafter"/>
</dbReference>
<dbReference type="AlphaFoldDB" id="A0A2V2FIF0"/>
<evidence type="ECO:0000256" key="2">
    <source>
        <dbReference type="ARBA" id="ARBA00022448"/>
    </source>
</evidence>
<feature type="transmembrane region" description="Helical" evidence="12">
    <location>
        <begin position="436"/>
        <end position="458"/>
    </location>
</feature>
<dbReference type="CDD" id="cd00212">
    <property type="entry name" value="PTS_IIB_glc"/>
    <property type="match status" value="1"/>
</dbReference>
<keyword evidence="4" id="KW-0762">Sugar transport</keyword>
<comment type="subcellular location">
    <subcellularLocation>
        <location evidence="1">Cell membrane</location>
        <topology evidence="1">Multi-pass membrane protein</topology>
    </subcellularLocation>
</comment>
<feature type="transmembrane region" description="Helical" evidence="12">
    <location>
        <begin position="300"/>
        <end position="321"/>
    </location>
</feature>
<evidence type="ECO:0000256" key="5">
    <source>
        <dbReference type="ARBA" id="ARBA00022679"/>
    </source>
</evidence>
<feature type="transmembrane region" description="Helical" evidence="12">
    <location>
        <begin position="160"/>
        <end position="178"/>
    </location>
</feature>
<evidence type="ECO:0000313" key="16">
    <source>
        <dbReference type="EMBL" id="PXX81452.1"/>
    </source>
</evidence>
<dbReference type="InterPro" id="IPR001996">
    <property type="entry name" value="PTS_IIB_1"/>
</dbReference>
<dbReference type="InterPro" id="IPR013013">
    <property type="entry name" value="PTS_EIIC_1"/>
</dbReference>
<sequence length="464" mass="49715">MAKIEPLKLASDIIERVGGTANIQTVSHCVTRLRFVLKNRSLAKDEEIKKLNGVLGVVYGSGQFQVILGENLFPVFDEIEKHYDIQTGDVVDENHTEDLNLNAEPVKKNVKYYFLKAIQFMSASLTPFITVLYGAGMMRVVLSLASYFNPDLAATTTYKMFDFIAQTPFYFMPILVAYGASKVLKSNPAFSITLAAALLYPGFVSLTAAGEAVTMLGIPVTLIGYSSTLLPAIFLSIMAAYLEKFFYRVIPGVLRSVFAPLCIFLVGYPITMIVLGPAGNIVGGWIVNVIVWIESLTGGMAPGIIAAAHPFLVLMGVNMLMVPPMTELFTAQGFDNVFRPGWILHNIAEGGSCFAVMMRTKDGDLKSTALSAGIGALVSGVSEPALYGIGIRFKTPIIGVAVGGLVGGAVAGLMGARAYSMGYSSILGVVIFEDTIAAILVAVAVAFIISFVVTFLLFKDESKA</sequence>
<evidence type="ECO:0000259" key="14">
    <source>
        <dbReference type="PROSITE" id="PS51103"/>
    </source>
</evidence>
<evidence type="ECO:0000313" key="15">
    <source>
        <dbReference type="EMBL" id="MDY5167117.1"/>
    </source>
</evidence>
<feature type="active site" description="Phosphocysteine intermediate; for EIIB activity" evidence="11">
    <location>
        <position position="29"/>
    </location>
</feature>
<proteinExistence type="predicted"/>
<dbReference type="PANTHER" id="PTHR30175">
    <property type="entry name" value="PHOSPHOTRANSFERASE SYSTEM TRANSPORT PROTEIN"/>
    <property type="match status" value="1"/>
</dbReference>
<feature type="transmembrane region" description="Helical" evidence="12">
    <location>
        <begin position="369"/>
        <end position="390"/>
    </location>
</feature>
<dbReference type="GO" id="GO:0016301">
    <property type="term" value="F:kinase activity"/>
    <property type="evidence" value="ECO:0007669"/>
    <property type="project" value="UniProtKB-KW"/>
</dbReference>
<evidence type="ECO:0000259" key="13">
    <source>
        <dbReference type="PROSITE" id="PS51098"/>
    </source>
</evidence>
<dbReference type="PROSITE" id="PS51098">
    <property type="entry name" value="PTS_EIIB_TYPE_1"/>
    <property type="match status" value="1"/>
</dbReference>
<evidence type="ECO:0000256" key="12">
    <source>
        <dbReference type="SAM" id="Phobius"/>
    </source>
</evidence>
<name>A0A2V2FIF0_9FIRM</name>
<dbReference type="SUPFAM" id="SSF55604">
    <property type="entry name" value="Glucose permease domain IIB"/>
    <property type="match status" value="1"/>
</dbReference>
<keyword evidence="6" id="KW-0598">Phosphotransferase system</keyword>
<dbReference type="PANTHER" id="PTHR30175:SF1">
    <property type="entry name" value="PTS SYSTEM ARBUTIN-, CELLOBIOSE-, AND SALICIN-SPECIFIC EIIBC COMPONENT-RELATED"/>
    <property type="match status" value="1"/>
</dbReference>
<dbReference type="RefSeq" id="WP_022936368.1">
    <property type="nucleotide sequence ID" value="NZ_BAABZA010000001.1"/>
</dbReference>
<dbReference type="EMBL" id="JALDAW010000008">
    <property type="protein sequence ID" value="MDY5167117.1"/>
    <property type="molecule type" value="Genomic_DNA"/>
</dbReference>
<feature type="transmembrane region" description="Helical" evidence="12">
    <location>
        <begin position="125"/>
        <end position="148"/>
    </location>
</feature>
<dbReference type="Gene3D" id="3.30.1360.60">
    <property type="entry name" value="Glucose permease domain IIB"/>
    <property type="match status" value="1"/>
</dbReference>
<keyword evidence="17" id="KW-1185">Reference proteome</keyword>
<keyword evidence="5" id="KW-0808">Transferase</keyword>
<dbReference type="PROSITE" id="PS51103">
    <property type="entry name" value="PTS_EIIC_TYPE_1"/>
    <property type="match status" value="1"/>
</dbReference>
<dbReference type="PROSITE" id="PS01035">
    <property type="entry name" value="PTS_EIIB_TYPE_1_CYS"/>
    <property type="match status" value="1"/>
</dbReference>
<evidence type="ECO:0000256" key="6">
    <source>
        <dbReference type="ARBA" id="ARBA00022683"/>
    </source>
</evidence>
<dbReference type="InterPro" id="IPR050558">
    <property type="entry name" value="PTS_Sugar-Specific_Components"/>
</dbReference>
<dbReference type="InterPro" id="IPR003352">
    <property type="entry name" value="PTS_EIIC"/>
</dbReference>
<evidence type="ECO:0000256" key="1">
    <source>
        <dbReference type="ARBA" id="ARBA00004651"/>
    </source>
</evidence>
<dbReference type="OrthoDB" id="92465at2"/>
<dbReference type="GO" id="GO:0008982">
    <property type="term" value="F:protein-N(PI)-phosphohistidine-sugar phosphotransferase activity"/>
    <property type="evidence" value="ECO:0007669"/>
    <property type="project" value="InterPro"/>
</dbReference>
<evidence type="ECO:0000256" key="11">
    <source>
        <dbReference type="PROSITE-ProRule" id="PRU00421"/>
    </source>
</evidence>
<feature type="domain" description="PTS EIIB type-1" evidence="13">
    <location>
        <begin position="7"/>
        <end position="89"/>
    </location>
</feature>
<feature type="transmembrane region" description="Helical" evidence="12">
    <location>
        <begin position="249"/>
        <end position="268"/>
    </location>
</feature>
<dbReference type="FunFam" id="3.30.1360.60:FF:000001">
    <property type="entry name" value="PTS system glucose-specific IIBC component PtsG"/>
    <property type="match status" value="1"/>
</dbReference>
<keyword evidence="9 12" id="KW-1133">Transmembrane helix</keyword>
<dbReference type="GO" id="GO:0009401">
    <property type="term" value="P:phosphoenolpyruvate-dependent sugar phosphotransferase system"/>
    <property type="evidence" value="ECO:0007669"/>
    <property type="project" value="UniProtKB-KW"/>
</dbReference>
<evidence type="ECO:0000313" key="17">
    <source>
        <dbReference type="Proteomes" id="UP000247612"/>
    </source>
</evidence>
<feature type="transmembrane region" description="Helical" evidence="12">
    <location>
        <begin position="274"/>
        <end position="293"/>
    </location>
</feature>
<keyword evidence="8" id="KW-0418">Kinase</keyword>
<keyword evidence="10 12" id="KW-0472">Membrane</keyword>
<protein>
    <submittedName>
        <fullName evidence="16">PTS system beta-glucoside-specific IIB component (Glc family) /PTS system beta-glucoside-specific IIC component (Glc family)</fullName>
    </submittedName>
    <submittedName>
        <fullName evidence="15">PTS transporter subunit EIIC</fullName>
    </submittedName>
</protein>
<feature type="transmembrane region" description="Helical" evidence="12">
    <location>
        <begin position="397"/>
        <end position="416"/>
    </location>
</feature>
<feature type="transmembrane region" description="Helical" evidence="12">
    <location>
        <begin position="222"/>
        <end position="242"/>
    </location>
</feature>
<dbReference type="InterPro" id="IPR036878">
    <property type="entry name" value="Glu_permease_IIB"/>
</dbReference>
<dbReference type="STRING" id="1034346.GCA_000313565_00056"/>
<dbReference type="Pfam" id="PF02378">
    <property type="entry name" value="PTS_EIIC"/>
    <property type="match status" value="1"/>
</dbReference>
<dbReference type="InterPro" id="IPR018113">
    <property type="entry name" value="PTrfase_EIIB_Cys"/>
</dbReference>
<comment type="caution">
    <text evidence="16">The sequence shown here is derived from an EMBL/GenBank/DDBJ whole genome shotgun (WGS) entry which is preliminary data.</text>
</comment>
<accession>A0A2V2FIF0</accession>
<evidence type="ECO:0000256" key="8">
    <source>
        <dbReference type="ARBA" id="ARBA00022777"/>
    </source>
</evidence>
<keyword evidence="2" id="KW-0813">Transport</keyword>
<evidence type="ECO:0000256" key="9">
    <source>
        <dbReference type="ARBA" id="ARBA00022989"/>
    </source>
</evidence>
<gene>
    <name evidence="16" type="ORF">DES51_10157</name>
    <name evidence="15" type="ORF">MQE39_03130</name>
</gene>
<reference evidence="16 17" key="1">
    <citation type="submission" date="2018-05" db="EMBL/GenBank/DDBJ databases">
        <title>Genomic Encyclopedia of Type Strains, Phase IV (KMG-IV): sequencing the most valuable type-strain genomes for metagenomic binning, comparative biology and taxonomic classification.</title>
        <authorList>
            <person name="Goeker M."/>
        </authorList>
    </citation>
    <scope>NUCLEOTIDE SEQUENCE [LARGE SCALE GENOMIC DNA]</scope>
    <source>
        <strain evidence="16 17">JC118</strain>
    </source>
</reference>
<feature type="domain" description="PTS EIIC type-1" evidence="14">
    <location>
        <begin position="119"/>
        <end position="464"/>
    </location>
</feature>
<dbReference type="GO" id="GO:0090589">
    <property type="term" value="F:protein-phosphocysteine-trehalose phosphotransferase system transporter activity"/>
    <property type="evidence" value="ECO:0007669"/>
    <property type="project" value="TreeGrafter"/>
</dbReference>